<dbReference type="Proteomes" id="UP001228113">
    <property type="component" value="Chromosome"/>
</dbReference>
<keyword evidence="2" id="KW-1185">Reference proteome</keyword>
<dbReference type="RefSeq" id="WP_279341908.1">
    <property type="nucleotide sequence ID" value="NZ_AP027081.1"/>
</dbReference>
<dbReference type="EMBL" id="AP027081">
    <property type="protein sequence ID" value="BDU75983.1"/>
    <property type="molecule type" value="Genomic_DNA"/>
</dbReference>
<organism evidence="1 2">
    <name type="scientific">Mesoterricola sediminis</name>
    <dbReference type="NCBI Taxonomy" id="2927980"/>
    <lineage>
        <taxon>Bacteria</taxon>
        <taxon>Pseudomonadati</taxon>
        <taxon>Acidobacteriota</taxon>
        <taxon>Holophagae</taxon>
        <taxon>Holophagales</taxon>
        <taxon>Holophagaceae</taxon>
        <taxon>Mesoterricola</taxon>
    </lineage>
</organism>
<accession>A0AA48KF08</accession>
<gene>
    <name evidence="1" type="ORF">METESE_09410</name>
</gene>
<dbReference type="AlphaFoldDB" id="A0AA48KF08"/>
<evidence type="ECO:0000313" key="1">
    <source>
        <dbReference type="EMBL" id="BDU75983.1"/>
    </source>
</evidence>
<evidence type="ECO:0000313" key="2">
    <source>
        <dbReference type="Proteomes" id="UP001228113"/>
    </source>
</evidence>
<dbReference type="KEGG" id="msea:METESE_09410"/>
<proteinExistence type="predicted"/>
<reference evidence="1" key="1">
    <citation type="journal article" date="2023" name="Int. J. Syst. Evol. Microbiol.">
        <title>Mesoterricola silvestris gen. nov., sp. nov., Mesoterricola sediminis sp. nov., Geothrix oryzae sp. nov., Geothrix edaphica sp. nov., Geothrix rubra sp. nov., and Geothrix limicola sp. nov., six novel members of Acidobacteriota isolated from soils.</title>
        <authorList>
            <person name="Itoh H."/>
            <person name="Sugisawa Y."/>
            <person name="Mise K."/>
            <person name="Xu Z."/>
            <person name="Kuniyasu M."/>
            <person name="Ushijima N."/>
            <person name="Kawano K."/>
            <person name="Kobayashi E."/>
            <person name="Shiratori Y."/>
            <person name="Masuda Y."/>
            <person name="Senoo K."/>
        </authorList>
    </citation>
    <scope>NUCLEOTIDE SEQUENCE</scope>
    <source>
        <strain evidence="1">W786</strain>
    </source>
</reference>
<name>A0AA48KF08_9BACT</name>
<dbReference type="InterPro" id="IPR014942">
    <property type="entry name" value="AbiEii"/>
</dbReference>
<dbReference type="Pfam" id="PF08843">
    <property type="entry name" value="AbiEii"/>
    <property type="match status" value="1"/>
</dbReference>
<protein>
    <recommendedName>
        <fullName evidence="3">Nucleotidyltransferase</fullName>
    </recommendedName>
</protein>
<evidence type="ECO:0008006" key="3">
    <source>
        <dbReference type="Google" id="ProtNLM"/>
    </source>
</evidence>
<sequence>MSPIPLREGLHLDPVLVRVLARVDSAARDLGAPYLLTGAMAREILLVFVHGLPRGRATRDADFGIQVEDWASFESFRQILLEGVGFEADPVIQHRLYTHAEAFGVRMPVDLVPFGPLESPGGIIRWPQDKDVVMDVRGFHVGMGNTQSIQVEPGLVVPIPQVEAMILMKALAWKDRGAVTRGRDAVDLVELLERAEDLIGLEALYDNHMETVERNGGDPRLAGAEVLGWRARNCAPPELGDEVEAILGQGLEANLVTQVLAGSGGGEVSRRAEAITAVVRACIRGLGILRGRPSS</sequence>